<feature type="compositionally biased region" description="Basic residues" evidence="1">
    <location>
        <begin position="1"/>
        <end position="10"/>
    </location>
</feature>
<feature type="region of interest" description="Disordered" evidence="1">
    <location>
        <begin position="1"/>
        <end position="83"/>
    </location>
</feature>
<protein>
    <submittedName>
        <fullName evidence="2">Uncharacterized protein</fullName>
    </submittedName>
</protein>
<dbReference type="EMBL" id="BOOC01000001">
    <property type="protein sequence ID" value="GIH37197.1"/>
    <property type="molecule type" value="Genomic_DNA"/>
</dbReference>
<evidence type="ECO:0000256" key="1">
    <source>
        <dbReference type="SAM" id="MobiDB-lite"/>
    </source>
</evidence>
<keyword evidence="3" id="KW-1185">Reference proteome</keyword>
<reference evidence="2 3" key="1">
    <citation type="submission" date="2021-01" db="EMBL/GenBank/DDBJ databases">
        <title>Whole genome shotgun sequence of Microbispora corallina NBRC 16416.</title>
        <authorList>
            <person name="Komaki H."/>
            <person name="Tamura T."/>
        </authorList>
    </citation>
    <scope>NUCLEOTIDE SEQUENCE [LARGE SCALE GENOMIC DNA]</scope>
    <source>
        <strain evidence="2 3">NBRC 16416</strain>
    </source>
</reference>
<proteinExistence type="predicted"/>
<name>A0ABQ4FQW0_9ACTN</name>
<evidence type="ECO:0000313" key="3">
    <source>
        <dbReference type="Proteomes" id="UP000603904"/>
    </source>
</evidence>
<evidence type="ECO:0000313" key="2">
    <source>
        <dbReference type="EMBL" id="GIH37197.1"/>
    </source>
</evidence>
<feature type="compositionally biased region" description="Low complexity" evidence="1">
    <location>
        <begin position="11"/>
        <end position="22"/>
    </location>
</feature>
<accession>A0ABQ4FQW0</accession>
<sequence length="83" mass="9001">MMRSGARRPPGRPAGRVGTPGADGEAVRRGDFRRRPARVEESGGDFVTGFARTRDLSENTSDDTVGYRAPGLLDKVAREPQET</sequence>
<organism evidence="2 3">
    <name type="scientific">Microbispora corallina</name>
    <dbReference type="NCBI Taxonomy" id="83302"/>
    <lineage>
        <taxon>Bacteria</taxon>
        <taxon>Bacillati</taxon>
        <taxon>Actinomycetota</taxon>
        <taxon>Actinomycetes</taxon>
        <taxon>Streptosporangiales</taxon>
        <taxon>Streptosporangiaceae</taxon>
        <taxon>Microbispora</taxon>
    </lineage>
</organism>
<feature type="compositionally biased region" description="Basic and acidic residues" evidence="1">
    <location>
        <begin position="25"/>
        <end position="41"/>
    </location>
</feature>
<gene>
    <name evidence="2" type="ORF">Mco01_01970</name>
</gene>
<comment type="caution">
    <text evidence="2">The sequence shown here is derived from an EMBL/GenBank/DDBJ whole genome shotgun (WGS) entry which is preliminary data.</text>
</comment>
<dbReference type="Proteomes" id="UP000603904">
    <property type="component" value="Unassembled WGS sequence"/>
</dbReference>